<comment type="caution">
    <text evidence="1">The sequence shown here is derived from an EMBL/GenBank/DDBJ whole genome shotgun (WGS) entry which is preliminary data.</text>
</comment>
<gene>
    <name evidence="1" type="ORF">KIN20_000631</name>
</gene>
<dbReference type="InterPro" id="IPR011009">
    <property type="entry name" value="Kinase-like_dom_sf"/>
</dbReference>
<organism evidence="1 2">
    <name type="scientific">Parelaphostrongylus tenuis</name>
    <name type="common">Meningeal worm</name>
    <dbReference type="NCBI Taxonomy" id="148309"/>
    <lineage>
        <taxon>Eukaryota</taxon>
        <taxon>Metazoa</taxon>
        <taxon>Ecdysozoa</taxon>
        <taxon>Nematoda</taxon>
        <taxon>Chromadorea</taxon>
        <taxon>Rhabditida</taxon>
        <taxon>Rhabditina</taxon>
        <taxon>Rhabditomorpha</taxon>
        <taxon>Strongyloidea</taxon>
        <taxon>Metastrongylidae</taxon>
        <taxon>Parelaphostrongylus</taxon>
    </lineage>
</organism>
<proteinExistence type="predicted"/>
<dbReference type="SUPFAM" id="SSF56112">
    <property type="entry name" value="Protein kinase-like (PK-like)"/>
    <property type="match status" value="1"/>
</dbReference>
<name>A0AAD5MDK7_PARTN</name>
<dbReference type="EMBL" id="JAHQIW010000090">
    <property type="protein sequence ID" value="KAJ1345979.1"/>
    <property type="molecule type" value="Genomic_DNA"/>
</dbReference>
<keyword evidence="2" id="KW-1185">Reference proteome</keyword>
<evidence type="ECO:0000313" key="2">
    <source>
        <dbReference type="Proteomes" id="UP001196413"/>
    </source>
</evidence>
<dbReference type="Gene3D" id="1.10.510.10">
    <property type="entry name" value="Transferase(Phosphotransferase) domain 1"/>
    <property type="match status" value="1"/>
</dbReference>
<sequence length="53" mass="5918">MPPMPDGTPNELKELTAQIWVIDPALRPTMAQLCSSLFAASKNIGHRRKKNSR</sequence>
<evidence type="ECO:0000313" key="1">
    <source>
        <dbReference type="EMBL" id="KAJ1345979.1"/>
    </source>
</evidence>
<protein>
    <submittedName>
        <fullName evidence="1">Uncharacterized protein</fullName>
    </submittedName>
</protein>
<accession>A0AAD5MDK7</accession>
<dbReference type="AlphaFoldDB" id="A0AAD5MDK7"/>
<reference evidence="1" key="1">
    <citation type="submission" date="2021-06" db="EMBL/GenBank/DDBJ databases">
        <title>Parelaphostrongylus tenuis whole genome reference sequence.</title>
        <authorList>
            <person name="Garwood T.J."/>
            <person name="Larsen P.A."/>
            <person name="Fountain-Jones N.M."/>
            <person name="Garbe J.R."/>
            <person name="Macchietto M.G."/>
            <person name="Kania S.A."/>
            <person name="Gerhold R.W."/>
            <person name="Richards J.E."/>
            <person name="Wolf T.M."/>
        </authorList>
    </citation>
    <scope>NUCLEOTIDE SEQUENCE</scope>
    <source>
        <strain evidence="1">MNPRO001-30</strain>
        <tissue evidence="1">Meninges</tissue>
    </source>
</reference>
<dbReference type="Proteomes" id="UP001196413">
    <property type="component" value="Unassembled WGS sequence"/>
</dbReference>